<reference evidence="2" key="1">
    <citation type="submission" date="2022-08" db="UniProtKB">
        <authorList>
            <consortium name="EnsemblMetazoa"/>
        </authorList>
    </citation>
    <scope>IDENTIFICATION</scope>
    <source>
        <strain evidence="2">05x7-T-G4-1.051#20</strain>
    </source>
</reference>
<organism evidence="2 3">
    <name type="scientific">Magallana gigas</name>
    <name type="common">Pacific oyster</name>
    <name type="synonym">Crassostrea gigas</name>
    <dbReference type="NCBI Taxonomy" id="29159"/>
    <lineage>
        <taxon>Eukaryota</taxon>
        <taxon>Metazoa</taxon>
        <taxon>Spiralia</taxon>
        <taxon>Lophotrochozoa</taxon>
        <taxon>Mollusca</taxon>
        <taxon>Bivalvia</taxon>
        <taxon>Autobranchia</taxon>
        <taxon>Pteriomorphia</taxon>
        <taxon>Ostreida</taxon>
        <taxon>Ostreoidea</taxon>
        <taxon>Ostreidae</taxon>
        <taxon>Magallana</taxon>
    </lineage>
</organism>
<proteinExistence type="predicted"/>
<dbReference type="AlphaFoldDB" id="A0A8W8J8I7"/>
<evidence type="ECO:0000313" key="2">
    <source>
        <dbReference type="EnsemblMetazoa" id="G17180.7:cds"/>
    </source>
</evidence>
<dbReference type="EnsemblMetazoa" id="G17180.7">
    <property type="protein sequence ID" value="G17180.7:cds"/>
    <property type="gene ID" value="G17180"/>
</dbReference>
<keyword evidence="3" id="KW-1185">Reference proteome</keyword>
<dbReference type="Proteomes" id="UP000005408">
    <property type="component" value="Unassembled WGS sequence"/>
</dbReference>
<evidence type="ECO:0000256" key="1">
    <source>
        <dbReference type="SAM" id="MobiDB-lite"/>
    </source>
</evidence>
<sequence>MASSEERISLALASLKADLMDMRSQDVQLMKQLIAINTTISSMSSSRRPAFPVHRSASFSVINKAHPDTYQNRRCSDSACTTRKVLTRHNSEPVQTHSSSLNSSMEEIDSSYEDLAGSDYNDSDSESFTTSPPLAVSNRRSVRKTSLYFMRPLPEEHDGLDEKKYHGILMKNIKLWKYSQESLDSAYNTGD</sequence>
<feature type="compositionally biased region" description="Polar residues" evidence="1">
    <location>
        <begin position="92"/>
        <end position="105"/>
    </location>
</feature>
<name>A0A8W8J8I7_MAGGI</name>
<accession>A0A8W8J8I7</accession>
<feature type="region of interest" description="Disordered" evidence="1">
    <location>
        <begin position="86"/>
        <end position="137"/>
    </location>
</feature>
<protein>
    <submittedName>
        <fullName evidence="2">Uncharacterized protein</fullName>
    </submittedName>
</protein>
<evidence type="ECO:0000313" key="3">
    <source>
        <dbReference type="Proteomes" id="UP000005408"/>
    </source>
</evidence>
<dbReference type="EnsemblMetazoa" id="G17180.3">
    <property type="protein sequence ID" value="G17180.3:cds"/>
    <property type="gene ID" value="G17180"/>
</dbReference>